<keyword evidence="2" id="KW-1185">Reference proteome</keyword>
<dbReference type="Proteomes" id="UP000823388">
    <property type="component" value="Chromosome 1K"/>
</dbReference>
<accession>A0A8T0XIA9</accession>
<proteinExistence type="predicted"/>
<name>A0A8T0XIA9_PANVG</name>
<evidence type="ECO:0000313" key="2">
    <source>
        <dbReference type="Proteomes" id="UP000823388"/>
    </source>
</evidence>
<dbReference type="AlphaFoldDB" id="A0A8T0XIA9"/>
<dbReference type="EMBL" id="CM029037">
    <property type="protein sequence ID" value="KAG2659097.1"/>
    <property type="molecule type" value="Genomic_DNA"/>
</dbReference>
<sequence>MLADFILFTFTGEAVQTFGLHYCLLAQLEDTWLQENGAREVLAQKFTILASKLFQLTILGGLSHATDKSIFQAIDSLLVVFLYSCSLIEC</sequence>
<reference evidence="1" key="1">
    <citation type="submission" date="2020-05" db="EMBL/GenBank/DDBJ databases">
        <title>WGS assembly of Panicum virgatum.</title>
        <authorList>
            <person name="Lovell J.T."/>
            <person name="Jenkins J."/>
            <person name="Shu S."/>
            <person name="Juenger T.E."/>
            <person name="Schmutz J."/>
        </authorList>
    </citation>
    <scope>NUCLEOTIDE SEQUENCE</scope>
    <source>
        <strain evidence="1">AP13</strain>
    </source>
</reference>
<comment type="caution">
    <text evidence="1">The sequence shown here is derived from an EMBL/GenBank/DDBJ whole genome shotgun (WGS) entry which is preliminary data.</text>
</comment>
<gene>
    <name evidence="1" type="ORF">PVAP13_1KG338720</name>
</gene>
<protein>
    <submittedName>
        <fullName evidence="1">Uncharacterized protein</fullName>
    </submittedName>
</protein>
<organism evidence="1 2">
    <name type="scientific">Panicum virgatum</name>
    <name type="common">Blackwell switchgrass</name>
    <dbReference type="NCBI Taxonomy" id="38727"/>
    <lineage>
        <taxon>Eukaryota</taxon>
        <taxon>Viridiplantae</taxon>
        <taxon>Streptophyta</taxon>
        <taxon>Embryophyta</taxon>
        <taxon>Tracheophyta</taxon>
        <taxon>Spermatophyta</taxon>
        <taxon>Magnoliopsida</taxon>
        <taxon>Liliopsida</taxon>
        <taxon>Poales</taxon>
        <taxon>Poaceae</taxon>
        <taxon>PACMAD clade</taxon>
        <taxon>Panicoideae</taxon>
        <taxon>Panicodae</taxon>
        <taxon>Paniceae</taxon>
        <taxon>Panicinae</taxon>
        <taxon>Panicum</taxon>
        <taxon>Panicum sect. Hiantes</taxon>
    </lineage>
</organism>
<evidence type="ECO:0000313" key="1">
    <source>
        <dbReference type="EMBL" id="KAG2659097.1"/>
    </source>
</evidence>